<evidence type="ECO:0000256" key="5">
    <source>
        <dbReference type="ARBA" id="ARBA00023242"/>
    </source>
</evidence>
<dbReference type="CDD" id="cd18305">
    <property type="entry name" value="BTB_POZ_GCL"/>
    <property type="match status" value="1"/>
</dbReference>
<sequence length="540" mass="61458">MGNYVSSHLNANSEKRGKKRDVSEVQPEEEKVQEQNFQTPKRRKLKSTTKYIYQTLFLNGENSDVTIIAMGREWPLHKVYLCQCGYFASMFSGSWRESEQSVINMDIPDDNIDEEALKIAFGSLYRDDVSIKPANVVSALAAATLLQLEGLICQCAEIMKETISAKTACWYYGAAQMYGQQGVAKKSIQWLEKHVMTMQTTTLLREISIDLMKLLVSSPNLYVMQVEMDVYTMLKKWMFLLCTPTWSGSSKQVAEEADSYFRSTEPPTVYFLETEKGQQYVEAFQCLRFQHLVNDITSTQVLERDRIVPESWLYPWYKCQWHHMLKMEQGLDLGPKDIGDEIFYQTAVRYGRVLKTEKEYCWRWTGYHFGVDLLVTFTNGLLILKRNTYSQECQSSISLQAKRYLAFRVTVSSFDTLGHTEYVKSSGIKYLSLGKDEETVVLVLDRHVTFPLCISLNILYFTPNMDMIRKAQAAMNFDAASLVRSTDSVETASQTGSTSSSNSSIHRDMEEEEEIQGTADNAQGTGLAPNGQQSAPNTGV</sequence>
<dbReference type="GO" id="GO:0007281">
    <property type="term" value="P:germ cell development"/>
    <property type="evidence" value="ECO:0007669"/>
    <property type="project" value="InterPro"/>
</dbReference>
<feature type="region of interest" description="Disordered" evidence="6">
    <location>
        <begin position="1"/>
        <end position="41"/>
    </location>
</feature>
<dbReference type="InterPro" id="IPR011333">
    <property type="entry name" value="SKP1/BTB/POZ_sf"/>
</dbReference>
<name>A0A1S3K2D9_LINAN</name>
<dbReference type="InterPro" id="IPR000210">
    <property type="entry name" value="BTB/POZ_dom"/>
</dbReference>
<evidence type="ECO:0000256" key="4">
    <source>
        <dbReference type="ARBA" id="ARBA00022871"/>
    </source>
</evidence>
<dbReference type="AlphaFoldDB" id="A0A1S3K2D9"/>
<dbReference type="GO" id="GO:0007283">
    <property type="term" value="P:spermatogenesis"/>
    <property type="evidence" value="ECO:0007669"/>
    <property type="project" value="UniProtKB-KW"/>
</dbReference>
<evidence type="ECO:0000259" key="7">
    <source>
        <dbReference type="PROSITE" id="PS50097"/>
    </source>
</evidence>
<keyword evidence="2" id="KW-0217">Developmental protein</keyword>
<dbReference type="CDD" id="cd18495">
    <property type="entry name" value="BACK_GCL"/>
    <property type="match status" value="1"/>
</dbReference>
<feature type="domain" description="BTB" evidence="7">
    <location>
        <begin position="63"/>
        <end position="133"/>
    </location>
</feature>
<dbReference type="OrthoDB" id="6359943at2759"/>
<dbReference type="FunCoup" id="A0A1S3K2D9">
    <property type="interactions" value="1788"/>
</dbReference>
<dbReference type="SMART" id="SM00225">
    <property type="entry name" value="BTB"/>
    <property type="match status" value="1"/>
</dbReference>
<feature type="compositionally biased region" description="Low complexity" evidence="6">
    <location>
        <begin position="491"/>
        <end position="504"/>
    </location>
</feature>
<dbReference type="SUPFAM" id="SSF54695">
    <property type="entry name" value="POZ domain"/>
    <property type="match status" value="1"/>
</dbReference>
<keyword evidence="8" id="KW-1185">Reference proteome</keyword>
<dbReference type="Gene3D" id="3.30.710.10">
    <property type="entry name" value="Potassium Channel Kv1.1, Chain A"/>
    <property type="match status" value="1"/>
</dbReference>
<feature type="compositionally biased region" description="Basic and acidic residues" evidence="6">
    <location>
        <begin position="20"/>
        <end position="33"/>
    </location>
</feature>
<dbReference type="GeneID" id="106178237"/>
<dbReference type="PANTHER" id="PTHR23231">
    <property type="entry name" value="GERM CELL-LESS PROTEIN"/>
    <property type="match status" value="1"/>
</dbReference>
<evidence type="ECO:0000313" key="8">
    <source>
        <dbReference type="Proteomes" id="UP000085678"/>
    </source>
</evidence>
<gene>
    <name evidence="9" type="primary">LOC106178237</name>
</gene>
<comment type="subcellular location">
    <subcellularLocation>
        <location evidence="1">Nucleus matrix</location>
    </subcellularLocation>
</comment>
<evidence type="ECO:0000313" key="9">
    <source>
        <dbReference type="RefSeq" id="XP_013416803.1"/>
    </source>
</evidence>
<dbReference type="PANTHER" id="PTHR23231:SF17">
    <property type="entry name" value="BTB DOMAIN-CONTAINING PROTEIN"/>
    <property type="match status" value="1"/>
</dbReference>
<feature type="compositionally biased region" description="Polar residues" evidence="6">
    <location>
        <begin position="518"/>
        <end position="540"/>
    </location>
</feature>
<dbReference type="GO" id="GO:0016363">
    <property type="term" value="C:nuclear matrix"/>
    <property type="evidence" value="ECO:0007669"/>
    <property type="project" value="UniProtKB-SubCell"/>
</dbReference>
<dbReference type="RefSeq" id="XP_013416803.1">
    <property type="nucleotide sequence ID" value="XM_013561349.2"/>
</dbReference>
<keyword evidence="5" id="KW-0539">Nucleus</keyword>
<dbReference type="FunFam" id="3.30.710.10:FF:000092">
    <property type="entry name" value="Germ cell-less, spermatogenesis associated 1"/>
    <property type="match status" value="1"/>
</dbReference>
<dbReference type="InterPro" id="IPR043380">
    <property type="entry name" value="Gcl-like"/>
</dbReference>
<accession>A0A1S3K2D9</accession>
<evidence type="ECO:0000256" key="1">
    <source>
        <dbReference type="ARBA" id="ARBA00004109"/>
    </source>
</evidence>
<dbReference type="Proteomes" id="UP000085678">
    <property type="component" value="Unplaced"/>
</dbReference>
<keyword evidence="4" id="KW-0744">Spermatogenesis</keyword>
<dbReference type="Pfam" id="PF00651">
    <property type="entry name" value="BTB"/>
    <property type="match status" value="1"/>
</dbReference>
<evidence type="ECO:0000256" key="3">
    <source>
        <dbReference type="ARBA" id="ARBA00022782"/>
    </source>
</evidence>
<evidence type="ECO:0000256" key="6">
    <source>
        <dbReference type="SAM" id="MobiDB-lite"/>
    </source>
</evidence>
<dbReference type="PROSITE" id="PS50097">
    <property type="entry name" value="BTB"/>
    <property type="match status" value="1"/>
</dbReference>
<feature type="region of interest" description="Disordered" evidence="6">
    <location>
        <begin position="488"/>
        <end position="540"/>
    </location>
</feature>
<evidence type="ECO:0000256" key="2">
    <source>
        <dbReference type="ARBA" id="ARBA00022473"/>
    </source>
</evidence>
<feature type="compositionally biased region" description="Polar residues" evidence="6">
    <location>
        <begin position="1"/>
        <end position="12"/>
    </location>
</feature>
<protein>
    <submittedName>
        <fullName evidence="9">Germ cell-less protein-like 1</fullName>
    </submittedName>
</protein>
<dbReference type="KEGG" id="lak:106178237"/>
<organism evidence="8 9">
    <name type="scientific">Lingula anatina</name>
    <name type="common">Brachiopod</name>
    <name type="synonym">Lingula unguis</name>
    <dbReference type="NCBI Taxonomy" id="7574"/>
    <lineage>
        <taxon>Eukaryota</taxon>
        <taxon>Metazoa</taxon>
        <taxon>Spiralia</taxon>
        <taxon>Lophotrochozoa</taxon>
        <taxon>Brachiopoda</taxon>
        <taxon>Linguliformea</taxon>
        <taxon>Lingulata</taxon>
        <taxon>Lingulida</taxon>
        <taxon>Linguloidea</taxon>
        <taxon>Lingulidae</taxon>
        <taxon>Lingula</taxon>
    </lineage>
</organism>
<dbReference type="InParanoid" id="A0A1S3K2D9"/>
<proteinExistence type="predicted"/>
<keyword evidence="3" id="KW-0221">Differentiation</keyword>
<reference evidence="9" key="1">
    <citation type="submission" date="2025-08" db="UniProtKB">
        <authorList>
            <consortium name="RefSeq"/>
        </authorList>
    </citation>
    <scope>IDENTIFICATION</scope>
    <source>
        <tissue evidence="9">Gonads</tissue>
    </source>
</reference>